<evidence type="ECO:0000256" key="2">
    <source>
        <dbReference type="ARBA" id="ARBA00010792"/>
    </source>
</evidence>
<evidence type="ECO:0000256" key="7">
    <source>
        <dbReference type="SAM" id="Phobius"/>
    </source>
</evidence>
<name>A0ABP7DXG9_9MICC</name>
<proteinExistence type="inferred from homology"/>
<evidence type="ECO:0000313" key="9">
    <source>
        <dbReference type="EMBL" id="GAA3711380.1"/>
    </source>
</evidence>
<accession>A0ABP7DXG9</accession>
<dbReference type="EMBL" id="BAABCJ010000007">
    <property type="protein sequence ID" value="GAA3711380.1"/>
    <property type="molecule type" value="Genomic_DNA"/>
</dbReference>
<feature type="transmembrane region" description="Helical" evidence="7">
    <location>
        <begin position="174"/>
        <end position="196"/>
    </location>
</feature>
<reference evidence="10" key="1">
    <citation type="journal article" date="2019" name="Int. J. Syst. Evol. Microbiol.">
        <title>The Global Catalogue of Microorganisms (GCM) 10K type strain sequencing project: providing services to taxonomists for standard genome sequencing and annotation.</title>
        <authorList>
            <consortium name="The Broad Institute Genomics Platform"/>
            <consortium name="The Broad Institute Genome Sequencing Center for Infectious Disease"/>
            <person name="Wu L."/>
            <person name="Ma J."/>
        </authorList>
    </citation>
    <scope>NUCLEOTIDE SEQUENCE [LARGE SCALE GENOMIC DNA]</scope>
    <source>
        <strain evidence="10">JCM 16961</strain>
    </source>
</reference>
<keyword evidence="4 7" id="KW-0812">Transmembrane</keyword>
<dbReference type="Proteomes" id="UP001501536">
    <property type="component" value="Unassembled WGS sequence"/>
</dbReference>
<comment type="similarity">
    <text evidence="2">Belongs to the DedA family.</text>
</comment>
<evidence type="ECO:0000256" key="5">
    <source>
        <dbReference type="ARBA" id="ARBA00022989"/>
    </source>
</evidence>
<comment type="subcellular location">
    <subcellularLocation>
        <location evidence="1">Cell membrane</location>
        <topology evidence="1">Multi-pass membrane protein</topology>
    </subcellularLocation>
</comment>
<evidence type="ECO:0000256" key="4">
    <source>
        <dbReference type="ARBA" id="ARBA00022692"/>
    </source>
</evidence>
<keyword evidence="10" id="KW-1185">Reference proteome</keyword>
<dbReference type="PANTHER" id="PTHR42709">
    <property type="entry name" value="ALKALINE PHOSPHATASE LIKE PROTEIN"/>
    <property type="match status" value="1"/>
</dbReference>
<feature type="transmembrane region" description="Helical" evidence="7">
    <location>
        <begin position="56"/>
        <end position="77"/>
    </location>
</feature>
<feature type="domain" description="VTT" evidence="8">
    <location>
        <begin position="35"/>
        <end position="161"/>
    </location>
</feature>
<evidence type="ECO:0000256" key="1">
    <source>
        <dbReference type="ARBA" id="ARBA00004651"/>
    </source>
</evidence>
<organism evidence="9 10">
    <name type="scientific">Zhihengliuella alba</name>
    <dbReference type="NCBI Taxonomy" id="547018"/>
    <lineage>
        <taxon>Bacteria</taxon>
        <taxon>Bacillati</taxon>
        <taxon>Actinomycetota</taxon>
        <taxon>Actinomycetes</taxon>
        <taxon>Micrococcales</taxon>
        <taxon>Micrococcaceae</taxon>
        <taxon>Zhihengliuella</taxon>
    </lineage>
</organism>
<evidence type="ECO:0000256" key="6">
    <source>
        <dbReference type="ARBA" id="ARBA00023136"/>
    </source>
</evidence>
<keyword evidence="5 7" id="KW-1133">Transmembrane helix</keyword>
<comment type="caution">
    <text evidence="9">The sequence shown here is derived from an EMBL/GenBank/DDBJ whole genome shotgun (WGS) entry which is preliminary data.</text>
</comment>
<feature type="transmembrane region" description="Helical" evidence="7">
    <location>
        <begin position="16"/>
        <end position="36"/>
    </location>
</feature>
<sequence length="204" mass="21151">MTDPGAGPLGLEGGGLWYYASTFVLVALDAAFPPIPSELLVLGSGPLAADGRLSALWAWLAAAAGCLAGDLGLYWVFRRGLTGWLDRFRAGRWIHRNTVAVMNRLGRDATYASLLGLRFVSGGRTASVAAAGIAGVGLRPFLALAALGSGLWAAWMMLLGYLTQSVTGWPTWAATLASLVLGAVIGGLLAGALTWAKRRGGPRA</sequence>
<dbReference type="Pfam" id="PF09335">
    <property type="entry name" value="VTT_dom"/>
    <property type="match status" value="1"/>
</dbReference>
<gene>
    <name evidence="9" type="ORF">GCM10022377_26030</name>
</gene>
<evidence type="ECO:0000259" key="8">
    <source>
        <dbReference type="Pfam" id="PF09335"/>
    </source>
</evidence>
<dbReference type="InterPro" id="IPR032816">
    <property type="entry name" value="VTT_dom"/>
</dbReference>
<dbReference type="RefSeq" id="WP_344885511.1">
    <property type="nucleotide sequence ID" value="NZ_BAABCJ010000007.1"/>
</dbReference>
<evidence type="ECO:0000313" key="10">
    <source>
        <dbReference type="Proteomes" id="UP001501536"/>
    </source>
</evidence>
<dbReference type="InterPro" id="IPR051311">
    <property type="entry name" value="DedA_domain"/>
</dbReference>
<feature type="transmembrane region" description="Helical" evidence="7">
    <location>
        <begin position="141"/>
        <end position="162"/>
    </location>
</feature>
<evidence type="ECO:0000256" key="3">
    <source>
        <dbReference type="ARBA" id="ARBA00022475"/>
    </source>
</evidence>
<keyword evidence="3" id="KW-1003">Cell membrane</keyword>
<keyword evidence="6 7" id="KW-0472">Membrane</keyword>
<dbReference type="PANTHER" id="PTHR42709:SF6">
    <property type="entry name" value="UNDECAPRENYL PHOSPHATE TRANSPORTER A"/>
    <property type="match status" value="1"/>
</dbReference>
<protein>
    <submittedName>
        <fullName evidence="9">DedA family protein</fullName>
    </submittedName>
</protein>